<dbReference type="EMBL" id="MFFM01000011">
    <property type="protein sequence ID" value="OGF13890.1"/>
    <property type="molecule type" value="Genomic_DNA"/>
</dbReference>
<evidence type="ECO:0008006" key="3">
    <source>
        <dbReference type="Google" id="ProtNLM"/>
    </source>
</evidence>
<reference evidence="1 2" key="1">
    <citation type="journal article" date="2016" name="Nat. Commun.">
        <title>Thousands of microbial genomes shed light on interconnected biogeochemical processes in an aquifer system.</title>
        <authorList>
            <person name="Anantharaman K."/>
            <person name="Brown C.T."/>
            <person name="Hug L.A."/>
            <person name="Sharon I."/>
            <person name="Castelle C.J."/>
            <person name="Probst A.J."/>
            <person name="Thomas B.C."/>
            <person name="Singh A."/>
            <person name="Wilkins M.J."/>
            <person name="Karaoz U."/>
            <person name="Brodie E.L."/>
            <person name="Williams K.H."/>
            <person name="Hubbard S.S."/>
            <person name="Banfield J.F."/>
        </authorList>
    </citation>
    <scope>NUCLEOTIDE SEQUENCE [LARGE SCALE GENOMIC DNA]</scope>
</reference>
<gene>
    <name evidence="1" type="ORF">A2024_10630</name>
</gene>
<proteinExistence type="predicted"/>
<dbReference type="InterPro" id="IPR036513">
    <property type="entry name" value="STAS_dom_sf"/>
</dbReference>
<accession>A0A1F5RHF9</accession>
<dbReference type="Proteomes" id="UP000177230">
    <property type="component" value="Unassembled WGS sequence"/>
</dbReference>
<name>A0A1F5RHF9_9BACT</name>
<dbReference type="AlphaFoldDB" id="A0A1F5RHF9"/>
<evidence type="ECO:0000313" key="2">
    <source>
        <dbReference type="Proteomes" id="UP000177230"/>
    </source>
</evidence>
<dbReference type="SUPFAM" id="SSF52091">
    <property type="entry name" value="SpoIIaa-like"/>
    <property type="match status" value="1"/>
</dbReference>
<evidence type="ECO:0000313" key="1">
    <source>
        <dbReference type="EMBL" id="OGF13890.1"/>
    </source>
</evidence>
<sequence length="122" mass="14351">MAHDVKQDLERNLVVIKHSEHVDKDDLWNARLEALKMVQGHESPRILVDMRNIDLTTTTMERYEFAQSHNKYFTSRTKIATLITKDDPKKQDHQFVETVSLNRGFLLRVFEDQGEAEQWLLG</sequence>
<comment type="caution">
    <text evidence="1">The sequence shown here is derived from an EMBL/GenBank/DDBJ whole genome shotgun (WGS) entry which is preliminary data.</text>
</comment>
<protein>
    <recommendedName>
        <fullName evidence="3">STAS/SEC14 domain-containing protein</fullName>
    </recommendedName>
</protein>
<organism evidence="1 2">
    <name type="scientific">Candidatus Edwardsbacteria bacterium GWF2_54_11</name>
    <dbReference type="NCBI Taxonomy" id="1817851"/>
    <lineage>
        <taxon>Bacteria</taxon>
        <taxon>Candidatus Edwardsiibacteriota</taxon>
    </lineage>
</organism>